<dbReference type="OrthoDB" id="8193282at2759"/>
<evidence type="ECO:0000256" key="4">
    <source>
        <dbReference type="ARBA" id="ARBA00021061"/>
    </source>
</evidence>
<proteinExistence type="inferred from homology"/>
<evidence type="ECO:0000256" key="5">
    <source>
        <dbReference type="ARBA" id="ARBA00022454"/>
    </source>
</evidence>
<accession>A0A9Q0N4G3</accession>
<dbReference type="Pfam" id="PF14911">
    <property type="entry name" value="MMS22L_C"/>
    <property type="match status" value="1"/>
</dbReference>
<keyword evidence="8" id="KW-0234">DNA repair</keyword>
<dbReference type="GO" id="GO:0031297">
    <property type="term" value="P:replication fork processing"/>
    <property type="evidence" value="ECO:0007669"/>
    <property type="project" value="InterPro"/>
</dbReference>
<evidence type="ECO:0000259" key="12">
    <source>
        <dbReference type="Pfam" id="PF14911"/>
    </source>
</evidence>
<evidence type="ECO:0000256" key="8">
    <source>
        <dbReference type="ARBA" id="ARBA00023204"/>
    </source>
</evidence>
<feature type="domain" description="MMS22-like C-terminal" evidence="12">
    <location>
        <begin position="317"/>
        <end position="678"/>
    </location>
</feature>
<evidence type="ECO:0000313" key="14">
    <source>
        <dbReference type="Proteomes" id="UP001151699"/>
    </source>
</evidence>
<evidence type="ECO:0000256" key="2">
    <source>
        <dbReference type="ARBA" id="ARBA00004286"/>
    </source>
</evidence>
<dbReference type="GO" id="GO:0006325">
    <property type="term" value="P:chromatin organization"/>
    <property type="evidence" value="ECO:0007669"/>
    <property type="project" value="UniProtKB-KW"/>
</dbReference>
<comment type="subcellular location">
    <subcellularLocation>
        <location evidence="2">Chromosome</location>
    </subcellularLocation>
    <subcellularLocation>
        <location evidence="1">Nucleus</location>
    </subcellularLocation>
</comment>
<dbReference type="PANTHER" id="PTHR28547:SF1">
    <property type="entry name" value="PROTEIN MMS22-LIKE"/>
    <property type="match status" value="1"/>
</dbReference>
<keyword evidence="5" id="KW-0158">Chromosome</keyword>
<evidence type="ECO:0000313" key="13">
    <source>
        <dbReference type="EMBL" id="KAJ6642992.1"/>
    </source>
</evidence>
<evidence type="ECO:0000256" key="9">
    <source>
        <dbReference type="ARBA" id="ARBA00023242"/>
    </source>
</evidence>
<evidence type="ECO:0000256" key="7">
    <source>
        <dbReference type="ARBA" id="ARBA00022853"/>
    </source>
</evidence>
<dbReference type="InterPro" id="IPR029425">
    <property type="entry name" value="MMS22L_N"/>
</dbReference>
<organism evidence="13 14">
    <name type="scientific">Pseudolycoriella hygida</name>
    <dbReference type="NCBI Taxonomy" id="35572"/>
    <lineage>
        <taxon>Eukaryota</taxon>
        <taxon>Metazoa</taxon>
        <taxon>Ecdysozoa</taxon>
        <taxon>Arthropoda</taxon>
        <taxon>Hexapoda</taxon>
        <taxon>Insecta</taxon>
        <taxon>Pterygota</taxon>
        <taxon>Neoptera</taxon>
        <taxon>Endopterygota</taxon>
        <taxon>Diptera</taxon>
        <taxon>Nematocera</taxon>
        <taxon>Sciaroidea</taxon>
        <taxon>Sciaridae</taxon>
        <taxon>Pseudolycoriella</taxon>
    </lineage>
</organism>
<keyword evidence="14" id="KW-1185">Reference proteome</keyword>
<dbReference type="InterPro" id="IPR029424">
    <property type="entry name" value="MMS22L_C"/>
</dbReference>
<dbReference type="EMBL" id="WJQU01000002">
    <property type="protein sequence ID" value="KAJ6642992.1"/>
    <property type="molecule type" value="Genomic_DNA"/>
</dbReference>
<evidence type="ECO:0000256" key="3">
    <source>
        <dbReference type="ARBA" id="ARBA00006585"/>
    </source>
</evidence>
<comment type="caution">
    <text evidence="13">The sequence shown here is derived from an EMBL/GenBank/DDBJ whole genome shotgun (WGS) entry which is preliminary data.</text>
</comment>
<sequence length="688" mass="78477">MLYWEFFHKKLNSSFYIPGSTPSNLAIVNSSVLKYLDDVRTRLASTSVDLADTSYFIFLYLLGRIGRKLEAEGSQTKKILGRIISKFSIAKLMALNETGIHNVVSLFLTLSITVEMGEMGARIQNILLQIPLCKLPHPRQIALTRGYMSLLILFIQKEMDVHIFISKILENIGSIRQDVGYVPVLRILGDGFNVIYSQSPNFMLGEHLLLDLWLVKYLSICSFSEREVLLERLNETFLRAAALLSTPNNPTQRQSCIKYIEATNQHILPYIQQLFVESYEGAIVPKFAGNLCLFNMFGVKELNQKLFKSFVESQKDLKTLTNIVSTMKEFQEVCDTDVADLLHSSEPLILFFTEVGKSFNNTSEIRRKFSIMEKINNFMSSIEKYIGFTDNIVKAYTMIGAIISHCSQILYVKGKSNCLFNVIMYTHILSNSVLTGTAPTKDVIQSVHKIWHSLIVGIEKLDYNVDVNISSMLTHLVVKWLPLFAKMSLNVHLNVKPYILCLRDCSESISQIVVDKITINFLTLKRRQPNEHAIFVIQMLMEAIKNFYDEASKLELMIKTTFPTLVDHAMMIETTNGPTCRLIFELFELIFNCPLYSCRVSVLRESITTAMKNCTTNNLSFYSSFYFQFMVKMAKINASLIQSILPHLKEQIASVEKLRGVGRDGKLRTDLDNLEQVLAFVKFDKNDS</sequence>
<feature type="domain" description="Protein MMS22-like N-terminal" evidence="11">
    <location>
        <begin position="3"/>
        <end position="168"/>
    </location>
</feature>
<comment type="similarity">
    <text evidence="3">Belongs to the MMS22 family. MMS22L subfamily.</text>
</comment>
<dbReference type="PANTHER" id="PTHR28547">
    <property type="entry name" value="PROTEIN MMS22-LIKE"/>
    <property type="match status" value="1"/>
</dbReference>
<name>A0A9Q0N4G3_9DIPT</name>
<keyword evidence="7" id="KW-0156">Chromatin regulator</keyword>
<dbReference type="InterPro" id="IPR042320">
    <property type="entry name" value="MMS22-like"/>
</dbReference>
<evidence type="ECO:0000256" key="6">
    <source>
        <dbReference type="ARBA" id="ARBA00022763"/>
    </source>
</evidence>
<dbReference type="Pfam" id="PF14910">
    <property type="entry name" value="MMS22L_N"/>
    <property type="match status" value="1"/>
</dbReference>
<evidence type="ECO:0000259" key="11">
    <source>
        <dbReference type="Pfam" id="PF14910"/>
    </source>
</evidence>
<dbReference type="GO" id="GO:0000724">
    <property type="term" value="P:double-strand break repair via homologous recombination"/>
    <property type="evidence" value="ECO:0007669"/>
    <property type="project" value="InterPro"/>
</dbReference>
<dbReference type="AlphaFoldDB" id="A0A9Q0N4G3"/>
<evidence type="ECO:0000256" key="10">
    <source>
        <dbReference type="ARBA" id="ARBA00033326"/>
    </source>
</evidence>
<evidence type="ECO:0000256" key="1">
    <source>
        <dbReference type="ARBA" id="ARBA00004123"/>
    </source>
</evidence>
<gene>
    <name evidence="13" type="ORF">Bhyg_07948</name>
</gene>
<reference evidence="13" key="1">
    <citation type="submission" date="2022-07" db="EMBL/GenBank/DDBJ databases">
        <authorList>
            <person name="Trinca V."/>
            <person name="Uliana J.V.C."/>
            <person name="Torres T.T."/>
            <person name="Ward R.J."/>
            <person name="Monesi N."/>
        </authorList>
    </citation>
    <scope>NUCLEOTIDE SEQUENCE</scope>
    <source>
        <strain evidence="13">HSMRA1968</strain>
        <tissue evidence="13">Whole embryos</tissue>
    </source>
</reference>
<protein>
    <recommendedName>
        <fullName evidence="4">Protein MMS22-like</fullName>
    </recommendedName>
    <alternativeName>
        <fullName evidence="10">Methyl methanesulfonate-sensitivity protein 22-like</fullName>
    </alternativeName>
</protein>
<dbReference type="Proteomes" id="UP001151699">
    <property type="component" value="Chromosome B"/>
</dbReference>
<keyword evidence="9" id="KW-0539">Nucleus</keyword>
<keyword evidence="6" id="KW-0227">DNA damage</keyword>
<dbReference type="GO" id="GO:0043596">
    <property type="term" value="C:nuclear replication fork"/>
    <property type="evidence" value="ECO:0007669"/>
    <property type="project" value="TreeGrafter"/>
</dbReference>